<evidence type="ECO:0008006" key="4">
    <source>
        <dbReference type="Google" id="ProtNLM"/>
    </source>
</evidence>
<proteinExistence type="predicted"/>
<keyword evidence="3" id="KW-1185">Reference proteome</keyword>
<feature type="chain" id="PRO_5031449326" description="PRC-barrel domain-containing protein" evidence="1">
    <location>
        <begin position="23"/>
        <end position="177"/>
    </location>
</feature>
<name>A0A7X1FRR9_9SPHN</name>
<dbReference type="Proteomes" id="UP000566813">
    <property type="component" value="Unassembled WGS sequence"/>
</dbReference>
<feature type="signal peptide" evidence="1">
    <location>
        <begin position="1"/>
        <end position="22"/>
    </location>
</feature>
<gene>
    <name evidence="2" type="ORF">H7F51_09395</name>
</gene>
<sequence>MKLFSIFAAATFVLIAPGAATAQTAPTAASADLKIGAVIYGPQGSEVGKIDSVASDTIVIDTGTHKATLPRSALGSSAKGPTVSVTKAQIDAQIQAALDKADAELSAALVPGAEVRGKSGALIGTIKELNGDQVVVDRASGPVGLPKRAFAKGPQGLVISLTAAELDVAAKAATPQS</sequence>
<accession>A0A7X1FRR9</accession>
<evidence type="ECO:0000256" key="1">
    <source>
        <dbReference type="SAM" id="SignalP"/>
    </source>
</evidence>
<dbReference type="EMBL" id="JACLAW010000006">
    <property type="protein sequence ID" value="MBC2665738.1"/>
    <property type="molecule type" value="Genomic_DNA"/>
</dbReference>
<comment type="caution">
    <text evidence="2">The sequence shown here is derived from an EMBL/GenBank/DDBJ whole genome shotgun (WGS) entry which is preliminary data.</text>
</comment>
<dbReference type="AlphaFoldDB" id="A0A7X1FRR9"/>
<reference evidence="2 3" key="1">
    <citation type="submission" date="2020-08" db="EMBL/GenBank/DDBJ databases">
        <title>The genome sequence of type strain Novosphingobium flavum NBRC 111647.</title>
        <authorList>
            <person name="Liu Y."/>
        </authorList>
    </citation>
    <scope>NUCLEOTIDE SEQUENCE [LARGE SCALE GENOMIC DNA]</scope>
    <source>
        <strain evidence="2 3">NBRC 111647</strain>
    </source>
</reference>
<protein>
    <recommendedName>
        <fullName evidence="4">PRC-barrel domain-containing protein</fullName>
    </recommendedName>
</protein>
<keyword evidence="1" id="KW-0732">Signal</keyword>
<organism evidence="2 3">
    <name type="scientific">Novosphingobium flavum</name>
    <dbReference type="NCBI Taxonomy" id="1778672"/>
    <lineage>
        <taxon>Bacteria</taxon>
        <taxon>Pseudomonadati</taxon>
        <taxon>Pseudomonadota</taxon>
        <taxon>Alphaproteobacteria</taxon>
        <taxon>Sphingomonadales</taxon>
        <taxon>Sphingomonadaceae</taxon>
        <taxon>Novosphingobium</taxon>
    </lineage>
</organism>
<evidence type="ECO:0000313" key="2">
    <source>
        <dbReference type="EMBL" id="MBC2665738.1"/>
    </source>
</evidence>
<evidence type="ECO:0000313" key="3">
    <source>
        <dbReference type="Proteomes" id="UP000566813"/>
    </source>
</evidence>
<dbReference type="RefSeq" id="WP_185663993.1">
    <property type="nucleotide sequence ID" value="NZ_JACLAW010000006.1"/>
</dbReference>